<protein>
    <submittedName>
        <fullName evidence="6">LysR family transcriptional regulator</fullName>
    </submittedName>
</protein>
<dbReference type="Gene3D" id="3.40.190.290">
    <property type="match status" value="1"/>
</dbReference>
<dbReference type="Proteomes" id="UP000005316">
    <property type="component" value="Unassembled WGS sequence"/>
</dbReference>
<dbReference type="PROSITE" id="PS50931">
    <property type="entry name" value="HTH_LYSR"/>
    <property type="match status" value="1"/>
</dbReference>
<evidence type="ECO:0000256" key="4">
    <source>
        <dbReference type="ARBA" id="ARBA00023163"/>
    </source>
</evidence>
<dbReference type="InterPro" id="IPR036388">
    <property type="entry name" value="WH-like_DNA-bd_sf"/>
</dbReference>
<evidence type="ECO:0000313" key="6">
    <source>
        <dbReference type="EMBL" id="EGQ26235.1"/>
    </source>
</evidence>
<reference evidence="6 7" key="1">
    <citation type="submission" date="2011-04" db="EMBL/GenBank/DDBJ databases">
        <authorList>
            <person name="Muzny D."/>
            <person name="Qin X."/>
            <person name="Deng J."/>
            <person name="Jiang H."/>
            <person name="Liu Y."/>
            <person name="Qu J."/>
            <person name="Song X.-Z."/>
            <person name="Zhang L."/>
            <person name="Thornton R."/>
            <person name="Coyle M."/>
            <person name="Francisco L."/>
            <person name="Jackson L."/>
            <person name="Javaid M."/>
            <person name="Korchina V."/>
            <person name="Kovar C."/>
            <person name="Mata R."/>
            <person name="Mathew T."/>
            <person name="Ngo R."/>
            <person name="Nguyen L."/>
            <person name="Nguyen N."/>
            <person name="Okwuonu G."/>
            <person name="Ongeri F."/>
            <person name="Pham C."/>
            <person name="Simmons D."/>
            <person name="Wilczek-Boney K."/>
            <person name="Hale W."/>
            <person name="Jakkamsetti A."/>
            <person name="Pham P."/>
            <person name="Ruth R."/>
            <person name="San Lucas F."/>
            <person name="Warren J."/>
            <person name="Zhang J."/>
            <person name="Zhao Z."/>
            <person name="Zhou C."/>
            <person name="Zhu D."/>
            <person name="Lee S."/>
            <person name="Bess C."/>
            <person name="Blankenburg K."/>
            <person name="Forbes L."/>
            <person name="Fu Q."/>
            <person name="Gubbala S."/>
            <person name="Hirani K."/>
            <person name="Jayaseelan J.C."/>
            <person name="Lara F."/>
            <person name="Munidasa M."/>
            <person name="Palculict T."/>
            <person name="Patil S."/>
            <person name="Pu L.-L."/>
            <person name="Saada N."/>
            <person name="Tang L."/>
            <person name="Weissenberger G."/>
            <person name="Zhu Y."/>
            <person name="Hemphill L."/>
            <person name="Shang Y."/>
            <person name="Youmans B."/>
            <person name="Ayvaz T."/>
            <person name="Ross M."/>
            <person name="Santibanez J."/>
            <person name="Aqrawi P."/>
            <person name="Gross S."/>
            <person name="Joshi V."/>
            <person name="Fowler G."/>
            <person name="Nazareth L."/>
            <person name="Reid J."/>
            <person name="Worley K."/>
            <person name="Petrosino J."/>
            <person name="Highlander S."/>
            <person name="Gibbs R."/>
        </authorList>
    </citation>
    <scope>NUCLEOTIDE SEQUENCE [LARGE SCALE GENOMIC DNA]</scope>
    <source>
        <strain evidence="6 7">2681</strain>
    </source>
</reference>
<dbReference type="InterPro" id="IPR036390">
    <property type="entry name" value="WH_DNA-bd_sf"/>
</dbReference>
<comment type="similarity">
    <text evidence="1">Belongs to the LysR transcriptional regulatory family.</text>
</comment>
<keyword evidence="4" id="KW-0804">Transcription</keyword>
<dbReference type="eggNOG" id="COG0583">
    <property type="taxonomic scope" value="Bacteria"/>
</dbReference>
<dbReference type="Gene3D" id="1.10.10.10">
    <property type="entry name" value="Winged helix-like DNA-binding domain superfamily/Winged helix DNA-binding domain"/>
    <property type="match status" value="1"/>
</dbReference>
<organism evidence="6 7">
    <name type="scientific">Sporosarcina newyorkensis 2681</name>
    <dbReference type="NCBI Taxonomy" id="1027292"/>
    <lineage>
        <taxon>Bacteria</taxon>
        <taxon>Bacillati</taxon>
        <taxon>Bacillota</taxon>
        <taxon>Bacilli</taxon>
        <taxon>Bacillales</taxon>
        <taxon>Caryophanaceae</taxon>
        <taxon>Sporosarcina</taxon>
    </lineage>
</organism>
<dbReference type="GO" id="GO:0003700">
    <property type="term" value="F:DNA-binding transcription factor activity"/>
    <property type="evidence" value="ECO:0007669"/>
    <property type="project" value="InterPro"/>
</dbReference>
<dbReference type="RefSeq" id="WP_009766545.1">
    <property type="nucleotide sequence ID" value="NZ_GL982997.1"/>
</dbReference>
<keyword evidence="3" id="KW-0238">DNA-binding</keyword>
<dbReference type="PANTHER" id="PTHR30126">
    <property type="entry name" value="HTH-TYPE TRANSCRIPTIONAL REGULATOR"/>
    <property type="match status" value="1"/>
</dbReference>
<dbReference type="HOGENOM" id="CLU_039613_6_2_9"/>
<dbReference type="InterPro" id="IPR000847">
    <property type="entry name" value="LysR_HTH_N"/>
</dbReference>
<evidence type="ECO:0000256" key="1">
    <source>
        <dbReference type="ARBA" id="ARBA00009437"/>
    </source>
</evidence>
<keyword evidence="2" id="KW-0805">Transcription regulation</keyword>
<evidence type="ECO:0000259" key="5">
    <source>
        <dbReference type="PROSITE" id="PS50931"/>
    </source>
</evidence>
<dbReference type="PRINTS" id="PR00039">
    <property type="entry name" value="HTHLYSR"/>
</dbReference>
<proteinExistence type="inferred from homology"/>
<dbReference type="GO" id="GO:0000976">
    <property type="term" value="F:transcription cis-regulatory region binding"/>
    <property type="evidence" value="ECO:0007669"/>
    <property type="project" value="TreeGrafter"/>
</dbReference>
<dbReference type="CDD" id="cd05466">
    <property type="entry name" value="PBP2_LTTR_substrate"/>
    <property type="match status" value="1"/>
</dbReference>
<feature type="domain" description="HTH lysR-type" evidence="5">
    <location>
        <begin position="1"/>
        <end position="58"/>
    </location>
</feature>
<dbReference type="InterPro" id="IPR005119">
    <property type="entry name" value="LysR_subst-bd"/>
</dbReference>
<evidence type="ECO:0000256" key="3">
    <source>
        <dbReference type="ARBA" id="ARBA00023125"/>
    </source>
</evidence>
<comment type="caution">
    <text evidence="6">The sequence shown here is derived from an EMBL/GenBank/DDBJ whole genome shotgun (WGS) entry which is preliminary data.</text>
</comment>
<dbReference type="PANTHER" id="PTHR30126:SF78">
    <property type="entry name" value="HTH LYSR-TYPE DOMAIN-CONTAINING PROTEIN"/>
    <property type="match status" value="1"/>
</dbReference>
<dbReference type="AlphaFoldDB" id="F9DS98"/>
<dbReference type="OrthoDB" id="107670at2"/>
<sequence>MQKQDCRMLISVYEEKNLTKAAEKLFTSQPAITYRLQKLEEEYQIKLYTREGNKLFFTPEGEYLVEFSKKMLLDLDKLEENLKTLKKDAIGTIRIGVSSNFALYKLPSLIKQFLDLPHAIQVNVTTGWSSEIIQLLNKNEIQIGIITGNYNWFDEKILLAEDPLTIISKKPIVLEDLPFFPLISYQPNKKKGPREKATNPLAQMIENWWQDRFTAPPLVRMELDKVETCKEMVNQNLGYSIIPKSCLTIKDSFFTHDLINDKGKPLNRKTWLIYRKSNLELLTVSHFINYIQDQLKDNQEFS</sequence>
<dbReference type="EMBL" id="AFPZ01000047">
    <property type="protein sequence ID" value="EGQ26235.1"/>
    <property type="molecule type" value="Genomic_DNA"/>
</dbReference>
<dbReference type="Pfam" id="PF03466">
    <property type="entry name" value="LysR_substrate"/>
    <property type="match status" value="1"/>
</dbReference>
<dbReference type="SUPFAM" id="SSF46785">
    <property type="entry name" value="Winged helix' DNA-binding domain"/>
    <property type="match status" value="1"/>
</dbReference>
<evidence type="ECO:0000313" key="7">
    <source>
        <dbReference type="Proteomes" id="UP000005316"/>
    </source>
</evidence>
<name>F9DS98_9BACL</name>
<dbReference type="SUPFAM" id="SSF53850">
    <property type="entry name" value="Periplasmic binding protein-like II"/>
    <property type="match status" value="1"/>
</dbReference>
<dbReference type="Pfam" id="PF00126">
    <property type="entry name" value="HTH_1"/>
    <property type="match status" value="1"/>
</dbReference>
<gene>
    <name evidence="6" type="ORF">HMPREF9372_1678</name>
</gene>
<evidence type="ECO:0000256" key="2">
    <source>
        <dbReference type="ARBA" id="ARBA00023015"/>
    </source>
</evidence>
<accession>F9DS98</accession>